<comment type="similarity">
    <text evidence="3 10">Belongs to the PurH family.</text>
</comment>
<dbReference type="GO" id="GO:0006189">
    <property type="term" value="P:'de novo' IMP biosynthetic process"/>
    <property type="evidence" value="ECO:0007669"/>
    <property type="project" value="UniProtKB-UniRule"/>
</dbReference>
<feature type="domain" description="MGS-like" evidence="11">
    <location>
        <begin position="1"/>
        <end position="148"/>
    </location>
</feature>
<dbReference type="InterPro" id="IPR011607">
    <property type="entry name" value="MGS-like_dom"/>
</dbReference>
<comment type="catalytic activity">
    <reaction evidence="8 10">
        <text>(6R)-10-formyltetrahydrofolate + 5-amino-1-(5-phospho-beta-D-ribosyl)imidazole-4-carboxamide = 5-formamido-1-(5-phospho-D-ribosyl)imidazole-4-carboxamide + (6S)-5,6,7,8-tetrahydrofolate</text>
        <dbReference type="Rhea" id="RHEA:22192"/>
        <dbReference type="ChEBI" id="CHEBI:57453"/>
        <dbReference type="ChEBI" id="CHEBI:58467"/>
        <dbReference type="ChEBI" id="CHEBI:58475"/>
        <dbReference type="ChEBI" id="CHEBI:195366"/>
        <dbReference type="EC" id="2.1.2.3"/>
    </reaction>
</comment>
<dbReference type="InterPro" id="IPR002695">
    <property type="entry name" value="PurH-like"/>
</dbReference>
<protein>
    <recommendedName>
        <fullName evidence="10">Bifunctional purine biosynthesis protein PurH</fullName>
    </recommendedName>
    <domain>
        <recommendedName>
            <fullName evidence="10">Phosphoribosylaminoimidazolecarboxamide formyltransferase</fullName>
            <ecNumber evidence="10">2.1.2.3</ecNumber>
        </recommendedName>
        <alternativeName>
            <fullName evidence="10">AICAR transformylase</fullName>
        </alternativeName>
    </domain>
    <domain>
        <recommendedName>
            <fullName evidence="10">IMP cyclohydrolase</fullName>
            <ecNumber evidence="10">3.5.4.10</ecNumber>
        </recommendedName>
        <alternativeName>
            <fullName evidence="10">ATIC</fullName>
        </alternativeName>
        <alternativeName>
            <fullName evidence="10">IMP synthase</fullName>
        </alternativeName>
        <alternativeName>
            <fullName evidence="10">Inosinicase</fullName>
        </alternativeName>
    </domain>
</protein>
<dbReference type="GO" id="GO:0005829">
    <property type="term" value="C:cytosol"/>
    <property type="evidence" value="ECO:0007669"/>
    <property type="project" value="TreeGrafter"/>
</dbReference>
<dbReference type="UniPathway" id="UPA00074">
    <property type="reaction ID" value="UER00133"/>
</dbReference>
<dbReference type="FunFam" id="3.40.140.20:FF:000005">
    <property type="entry name" value="Bifunctional purine biosynthesis protein PurH"/>
    <property type="match status" value="1"/>
</dbReference>
<comment type="pathway">
    <text evidence="1 10">Purine metabolism; IMP biosynthesis via de novo pathway; IMP from 5-formamido-1-(5-phospho-D-ribosyl)imidazole-4-carboxamide: step 1/1.</text>
</comment>
<comment type="caution">
    <text evidence="12">The sequence shown here is derived from an EMBL/GenBank/DDBJ whole genome shotgun (WGS) entry which is preliminary data.</text>
</comment>
<keyword evidence="5 10" id="KW-0658">Purine biosynthesis</keyword>
<dbReference type="Gene3D" id="3.40.140.20">
    <property type="match status" value="2"/>
</dbReference>
<dbReference type="PANTHER" id="PTHR11692:SF0">
    <property type="entry name" value="BIFUNCTIONAL PURINE BIOSYNTHESIS PROTEIN ATIC"/>
    <property type="match status" value="1"/>
</dbReference>
<dbReference type="NCBIfam" id="TIGR00355">
    <property type="entry name" value="purH"/>
    <property type="match status" value="1"/>
</dbReference>
<dbReference type="Proteomes" id="UP000256779">
    <property type="component" value="Unassembled WGS sequence"/>
</dbReference>
<dbReference type="SMART" id="SM00798">
    <property type="entry name" value="AICARFT_IMPCHas"/>
    <property type="match status" value="1"/>
</dbReference>
<organism evidence="12 13">
    <name type="scientific">Marinoscillum furvescens DSM 4134</name>
    <dbReference type="NCBI Taxonomy" id="1122208"/>
    <lineage>
        <taxon>Bacteria</taxon>
        <taxon>Pseudomonadati</taxon>
        <taxon>Bacteroidota</taxon>
        <taxon>Cytophagia</taxon>
        <taxon>Cytophagales</taxon>
        <taxon>Reichenbachiellaceae</taxon>
        <taxon>Marinoscillum</taxon>
    </lineage>
</organism>
<evidence type="ECO:0000256" key="4">
    <source>
        <dbReference type="ARBA" id="ARBA00022679"/>
    </source>
</evidence>
<keyword evidence="4 10" id="KW-0808">Transferase</keyword>
<dbReference type="EC" id="2.1.2.3" evidence="10"/>
<keyword evidence="6 10" id="KW-0378">Hydrolase</keyword>
<comment type="pathway">
    <text evidence="2 10">Purine metabolism; IMP biosynthesis via de novo pathway; 5-formamido-1-(5-phospho-D-ribosyl)imidazole-4-carboxamide from 5-amino-1-(5-phospho-D-ribosyl)imidazole-4-carboxamide (10-formyl THF route): step 1/1.</text>
</comment>
<comment type="catalytic activity">
    <reaction evidence="9 10">
        <text>IMP + H2O = 5-formamido-1-(5-phospho-D-ribosyl)imidazole-4-carboxamide</text>
        <dbReference type="Rhea" id="RHEA:18445"/>
        <dbReference type="ChEBI" id="CHEBI:15377"/>
        <dbReference type="ChEBI" id="CHEBI:58053"/>
        <dbReference type="ChEBI" id="CHEBI:58467"/>
        <dbReference type="EC" id="3.5.4.10"/>
    </reaction>
</comment>
<evidence type="ECO:0000256" key="10">
    <source>
        <dbReference type="HAMAP-Rule" id="MF_00139"/>
    </source>
</evidence>
<dbReference type="PANTHER" id="PTHR11692">
    <property type="entry name" value="BIFUNCTIONAL PURINE BIOSYNTHESIS PROTEIN PURH"/>
    <property type="match status" value="1"/>
</dbReference>
<dbReference type="PROSITE" id="PS51855">
    <property type="entry name" value="MGS"/>
    <property type="match status" value="1"/>
</dbReference>
<dbReference type="RefSeq" id="WP_115866978.1">
    <property type="nucleotide sequence ID" value="NZ_QREG01000003.1"/>
</dbReference>
<accession>A0A3D9L7R1</accession>
<dbReference type="InterPro" id="IPR024051">
    <property type="entry name" value="AICAR_Tfase_dup_dom_sf"/>
</dbReference>
<evidence type="ECO:0000256" key="5">
    <source>
        <dbReference type="ARBA" id="ARBA00022755"/>
    </source>
</evidence>
<evidence type="ECO:0000256" key="3">
    <source>
        <dbReference type="ARBA" id="ARBA00007667"/>
    </source>
</evidence>
<dbReference type="AlphaFoldDB" id="A0A3D9L7R1"/>
<evidence type="ECO:0000256" key="1">
    <source>
        <dbReference type="ARBA" id="ARBA00004844"/>
    </source>
</evidence>
<evidence type="ECO:0000259" key="11">
    <source>
        <dbReference type="PROSITE" id="PS51855"/>
    </source>
</evidence>
<evidence type="ECO:0000256" key="6">
    <source>
        <dbReference type="ARBA" id="ARBA00022801"/>
    </source>
</evidence>
<dbReference type="NCBIfam" id="NF002049">
    <property type="entry name" value="PRK00881.1"/>
    <property type="match status" value="1"/>
</dbReference>
<dbReference type="GO" id="GO:0003937">
    <property type="term" value="F:IMP cyclohydrolase activity"/>
    <property type="evidence" value="ECO:0007669"/>
    <property type="project" value="UniProtKB-UniRule"/>
</dbReference>
<dbReference type="InterPro" id="IPR036914">
    <property type="entry name" value="MGS-like_dom_sf"/>
</dbReference>
<gene>
    <name evidence="10" type="primary">purH</name>
    <name evidence="12" type="ORF">C7460_103216</name>
</gene>
<dbReference type="CDD" id="cd01421">
    <property type="entry name" value="IMPCH"/>
    <property type="match status" value="1"/>
</dbReference>
<dbReference type="HAMAP" id="MF_00139">
    <property type="entry name" value="PurH"/>
    <property type="match status" value="1"/>
</dbReference>
<dbReference type="SMART" id="SM00851">
    <property type="entry name" value="MGS"/>
    <property type="match status" value="1"/>
</dbReference>
<dbReference type="InterPro" id="IPR016193">
    <property type="entry name" value="Cytidine_deaminase-like"/>
</dbReference>
<dbReference type="FunFam" id="3.40.50.1380:FF:000001">
    <property type="entry name" value="Bifunctional purine biosynthesis protein PurH"/>
    <property type="match status" value="1"/>
</dbReference>
<dbReference type="Pfam" id="PF01808">
    <property type="entry name" value="AICARFT_IMPCHas"/>
    <property type="match status" value="1"/>
</dbReference>
<reference evidence="12 13" key="1">
    <citation type="submission" date="2018-07" db="EMBL/GenBank/DDBJ databases">
        <title>Genomic Encyclopedia of Type Strains, Phase IV (KMG-IV): sequencing the most valuable type-strain genomes for metagenomic binning, comparative biology and taxonomic classification.</title>
        <authorList>
            <person name="Goeker M."/>
        </authorList>
    </citation>
    <scope>NUCLEOTIDE SEQUENCE [LARGE SCALE GENOMIC DNA]</scope>
    <source>
        <strain evidence="12 13">DSM 4134</strain>
    </source>
</reference>
<name>A0A3D9L7R1_MARFU</name>
<sequence length="508" mass="55963">MSKVKIQSALISVFYKDGLDPIVSKLNELGVKIYSTGGTQKFIEEMNVPVTPVEDVTQYPSIFGGRVKTLHPKVFGGILHRRDHEGDQKEKEQYEIPPIDLVIVDLYPFEETVASGASEADIIEKIDIGGIALIRGAAKNFKDVVIVSSRDYYADLLDLLNEKEGATDLEDRKLFATRAFDTSSHYDSAIFNYMNGGGDVPSYKVSAGKGRVLRYGENPHQKGVFYQETKPYFEQIHGKEISYNNLVDIEAAIQLIGEFKEETAFAILKHNNACGVATASDVKTAYQRAFAADTTSAFGGVLITNKEVDKAAADEMHSLFFEILVAPSFTEEALEVLKQKKNRILLVQKKTWDRKTVHKSMLNGTLVQDFDGVTDSADDLKVVTKKAPTQEDIDNLIFASKVCKHSKSNTIVLAKDGQLFASGVGQTSRVDALEQAIEKAKKFGFDLNGTVMASDAFFPFPDCVEIAHKAGITAVIQPGGSVKDQLSIDYCDENGLAMVFTGTRHFKH</sequence>
<dbReference type="EC" id="3.5.4.10" evidence="10"/>
<dbReference type="Gene3D" id="3.40.50.1380">
    <property type="entry name" value="Methylglyoxal synthase-like domain"/>
    <property type="match status" value="1"/>
</dbReference>
<keyword evidence="13" id="KW-1185">Reference proteome</keyword>
<evidence type="ECO:0000256" key="7">
    <source>
        <dbReference type="ARBA" id="ARBA00023268"/>
    </source>
</evidence>
<comment type="domain">
    <text evidence="10">The IMP cyclohydrolase activity resides in the N-terminal region.</text>
</comment>
<dbReference type="EMBL" id="QREG01000003">
    <property type="protein sequence ID" value="REE01699.1"/>
    <property type="molecule type" value="Genomic_DNA"/>
</dbReference>
<evidence type="ECO:0000256" key="9">
    <source>
        <dbReference type="ARBA" id="ARBA00050687"/>
    </source>
</evidence>
<dbReference type="SUPFAM" id="SSF53927">
    <property type="entry name" value="Cytidine deaminase-like"/>
    <property type="match status" value="1"/>
</dbReference>
<proteinExistence type="inferred from homology"/>
<evidence type="ECO:0000313" key="12">
    <source>
        <dbReference type="EMBL" id="REE01699.1"/>
    </source>
</evidence>
<dbReference type="OrthoDB" id="9802065at2"/>
<dbReference type="GO" id="GO:0004643">
    <property type="term" value="F:phosphoribosylaminoimidazolecarboxamide formyltransferase activity"/>
    <property type="evidence" value="ECO:0007669"/>
    <property type="project" value="UniProtKB-UniRule"/>
</dbReference>
<dbReference type="FunFam" id="3.40.140.20:FF:000001">
    <property type="entry name" value="Bifunctional purine biosynthesis protein PurH"/>
    <property type="match status" value="1"/>
</dbReference>
<keyword evidence="7 10" id="KW-0511">Multifunctional enzyme</keyword>
<evidence type="ECO:0000313" key="13">
    <source>
        <dbReference type="Proteomes" id="UP000256779"/>
    </source>
</evidence>
<dbReference type="SUPFAM" id="SSF52335">
    <property type="entry name" value="Methylglyoxal synthase-like"/>
    <property type="match status" value="1"/>
</dbReference>
<evidence type="ECO:0000256" key="2">
    <source>
        <dbReference type="ARBA" id="ARBA00004954"/>
    </source>
</evidence>
<evidence type="ECO:0000256" key="8">
    <source>
        <dbReference type="ARBA" id="ARBA00050488"/>
    </source>
</evidence>
<dbReference type="Pfam" id="PF02142">
    <property type="entry name" value="MGS"/>
    <property type="match status" value="1"/>
</dbReference>
<dbReference type="PIRSF" id="PIRSF000414">
    <property type="entry name" value="AICARFT_IMPCHas"/>
    <property type="match status" value="1"/>
</dbReference>